<name>A0A4Z1EE70_9HELO</name>
<keyword evidence="3" id="KW-1185">Reference proteome</keyword>
<dbReference type="Proteomes" id="UP000297777">
    <property type="component" value="Unassembled WGS sequence"/>
</dbReference>
<proteinExistence type="predicted"/>
<comment type="caution">
    <text evidence="2">The sequence shown here is derived from an EMBL/GenBank/DDBJ whole genome shotgun (WGS) entry which is preliminary data.</text>
</comment>
<sequence length="353" mass="39405">MLWVENQRQPSCNQILSQKCLESQNKTVDAKLNITSISQIPSAIVEASTMENNNMTSTPQESSAIPAATMENEDQTATTSLQLPTPSTGTTMSNITATTSTTATSTTATIAPPTPSTITTMNNITPTNAVVAVIPSPVHMGRLPIELRLPIYNSLLCMTVAGRLPPILRAFHGTSEYPLLQYLYRLINFILSNATLPIFSTITNRGNRLNKILYLHLRSDNFQFHGLEDNSRYLLTRHVCKIQNSFQKITFTAIQPTRTPHNSEELFQTNTNVHYLLDPICHIVNASVEACEVRFKFLGYNIGNLIDQSNLNNFVGQVSHRLVAQSRRWTPRRELVGDDGLVHDGIVWIWELV</sequence>
<dbReference type="EMBL" id="PQXH01000163">
    <property type="protein sequence ID" value="TGO09499.1"/>
    <property type="molecule type" value="Genomic_DNA"/>
</dbReference>
<feature type="compositionally biased region" description="Polar residues" evidence="1">
    <location>
        <begin position="75"/>
        <end position="86"/>
    </location>
</feature>
<accession>A0A4Z1EE70</accession>
<protein>
    <submittedName>
        <fullName evidence="2">Uncharacterized protein</fullName>
    </submittedName>
</protein>
<evidence type="ECO:0000313" key="2">
    <source>
        <dbReference type="EMBL" id="TGO09499.1"/>
    </source>
</evidence>
<dbReference type="OrthoDB" id="3542428at2759"/>
<organism evidence="2 3">
    <name type="scientific">Botrytis tulipae</name>
    <dbReference type="NCBI Taxonomy" id="87230"/>
    <lineage>
        <taxon>Eukaryota</taxon>
        <taxon>Fungi</taxon>
        <taxon>Dikarya</taxon>
        <taxon>Ascomycota</taxon>
        <taxon>Pezizomycotina</taxon>
        <taxon>Leotiomycetes</taxon>
        <taxon>Helotiales</taxon>
        <taxon>Sclerotiniaceae</taxon>
        <taxon>Botrytis</taxon>
    </lineage>
</organism>
<evidence type="ECO:0000313" key="3">
    <source>
        <dbReference type="Proteomes" id="UP000297777"/>
    </source>
</evidence>
<evidence type="ECO:0000256" key="1">
    <source>
        <dbReference type="SAM" id="MobiDB-lite"/>
    </source>
</evidence>
<reference evidence="2 3" key="1">
    <citation type="submission" date="2017-12" db="EMBL/GenBank/DDBJ databases">
        <title>Comparative genomics of Botrytis spp.</title>
        <authorList>
            <person name="Valero-Jimenez C.A."/>
            <person name="Tapia P."/>
            <person name="Veloso J."/>
            <person name="Silva-Moreno E."/>
            <person name="Staats M."/>
            <person name="Valdes J.H."/>
            <person name="Van Kan J.A.L."/>
        </authorList>
    </citation>
    <scope>NUCLEOTIDE SEQUENCE [LARGE SCALE GENOMIC DNA]</scope>
    <source>
        <strain evidence="2 3">Bt9001</strain>
    </source>
</reference>
<feature type="region of interest" description="Disordered" evidence="1">
    <location>
        <begin position="71"/>
        <end position="93"/>
    </location>
</feature>
<dbReference type="AlphaFoldDB" id="A0A4Z1EE70"/>
<gene>
    <name evidence="2" type="ORF">BTUL_0163g00090</name>
</gene>